<evidence type="ECO:0000313" key="3">
    <source>
        <dbReference type="EMBL" id="RYJ15074.1"/>
    </source>
</evidence>
<comment type="caution">
    <text evidence="3">The sequence shown here is derived from an EMBL/GenBank/DDBJ whole genome shotgun (WGS) entry which is preliminary data.</text>
</comment>
<proteinExistence type="predicted"/>
<sequence>MANPQGIIFVILGLPMALLPYRLARFEERLDSLGSKRSWSEVEPSDWKVLFNRVGGAALALFGFAWFLLG</sequence>
<keyword evidence="1" id="KW-0812">Transmembrane</keyword>
<evidence type="ECO:0000313" key="4">
    <source>
        <dbReference type="Proteomes" id="UP000294028"/>
    </source>
</evidence>
<keyword evidence="1" id="KW-1133">Transmembrane helix</keyword>
<organism evidence="3 4">
    <name type="scientific">Halogeometricum borinquense</name>
    <dbReference type="NCBI Taxonomy" id="60847"/>
    <lineage>
        <taxon>Archaea</taxon>
        <taxon>Methanobacteriati</taxon>
        <taxon>Methanobacteriota</taxon>
        <taxon>Stenosarchaea group</taxon>
        <taxon>Halobacteria</taxon>
        <taxon>Halobacteriales</taxon>
        <taxon>Haloferacaceae</taxon>
        <taxon>Halogeometricum</taxon>
    </lineage>
</organism>
<accession>A0A482TAW0</accession>
<dbReference type="RefSeq" id="WP_049890425.1">
    <property type="nucleotide sequence ID" value="NZ_RZHH01000002.1"/>
</dbReference>
<dbReference type="EMBL" id="RZHH01000002">
    <property type="protein sequence ID" value="RYJ15074.1"/>
    <property type="molecule type" value="Genomic_DNA"/>
</dbReference>
<dbReference type="AlphaFoldDB" id="A0A482TAW0"/>
<evidence type="ECO:0000259" key="2">
    <source>
        <dbReference type="Pfam" id="PF19701"/>
    </source>
</evidence>
<feature type="domain" description="DUF6199" evidence="2">
    <location>
        <begin position="6"/>
        <end position="69"/>
    </location>
</feature>
<reference evidence="3 4" key="1">
    <citation type="submission" date="2018-12" db="EMBL/GenBank/DDBJ databases">
        <title>Genome analysis provides insights into bioremediation potentialities of Halogeometricum borinquense strain N11.</title>
        <authorList>
            <person name="Najjari A."/>
            <person name="Youssef N."/>
            <person name="Fhoula I."/>
            <person name="Ben Dhia O."/>
            <person name="Mahjoubi M."/>
            <person name="Ouzari H.I."/>
            <person name="Cherif A."/>
        </authorList>
    </citation>
    <scope>NUCLEOTIDE SEQUENCE [LARGE SCALE GENOMIC DNA]</scope>
    <source>
        <strain evidence="3 4">N11</strain>
    </source>
</reference>
<dbReference type="Proteomes" id="UP000294028">
    <property type="component" value="Unassembled WGS sequence"/>
</dbReference>
<name>A0A482TAW0_9EURY</name>
<protein>
    <recommendedName>
        <fullName evidence="2">DUF6199 domain-containing protein</fullName>
    </recommendedName>
</protein>
<dbReference type="InterPro" id="IPR045679">
    <property type="entry name" value="DUF6199"/>
</dbReference>
<dbReference type="Pfam" id="PF19701">
    <property type="entry name" value="DUF6199"/>
    <property type="match status" value="1"/>
</dbReference>
<feature type="transmembrane region" description="Helical" evidence="1">
    <location>
        <begin position="50"/>
        <end position="69"/>
    </location>
</feature>
<evidence type="ECO:0000256" key="1">
    <source>
        <dbReference type="SAM" id="Phobius"/>
    </source>
</evidence>
<keyword evidence="1" id="KW-0472">Membrane</keyword>
<gene>
    <name evidence="3" type="ORF">ELS19_14720</name>
</gene>
<feature type="transmembrane region" description="Helical" evidence="1">
    <location>
        <begin position="6"/>
        <end position="24"/>
    </location>
</feature>